<organism evidence="2 3">
    <name type="scientific">Blastopirellula marina</name>
    <dbReference type="NCBI Taxonomy" id="124"/>
    <lineage>
        <taxon>Bacteria</taxon>
        <taxon>Pseudomonadati</taxon>
        <taxon>Planctomycetota</taxon>
        <taxon>Planctomycetia</taxon>
        <taxon>Pirellulales</taxon>
        <taxon>Pirellulaceae</taxon>
        <taxon>Blastopirellula</taxon>
    </lineage>
</organism>
<dbReference type="AlphaFoldDB" id="A0A2S8G2S3"/>
<dbReference type="PANTHER" id="PTHR35340:SF5">
    <property type="entry name" value="ASST-DOMAIN-CONTAINING PROTEIN"/>
    <property type="match status" value="1"/>
</dbReference>
<dbReference type="InterPro" id="IPR002372">
    <property type="entry name" value="PQQ_rpt_dom"/>
</dbReference>
<dbReference type="SUPFAM" id="SSF50998">
    <property type="entry name" value="Quinoprotein alcohol dehydrogenase-like"/>
    <property type="match status" value="1"/>
</dbReference>
<evidence type="ECO:0000259" key="1">
    <source>
        <dbReference type="PROSITE" id="PS50927"/>
    </source>
</evidence>
<evidence type="ECO:0000313" key="3">
    <source>
        <dbReference type="Proteomes" id="UP000239388"/>
    </source>
</evidence>
<dbReference type="PROSITE" id="PS50927">
    <property type="entry name" value="BULB_LECTIN"/>
    <property type="match status" value="1"/>
</dbReference>
<evidence type="ECO:0000313" key="2">
    <source>
        <dbReference type="EMBL" id="PQO38434.1"/>
    </source>
</evidence>
<feature type="domain" description="Bulb-type lectin" evidence="1">
    <location>
        <begin position="225"/>
        <end position="338"/>
    </location>
</feature>
<dbReference type="InterPro" id="IPR053143">
    <property type="entry name" value="Arylsulfate_ST"/>
</dbReference>
<dbReference type="PANTHER" id="PTHR35340">
    <property type="entry name" value="PQQ ENZYME REPEAT PROTEIN-RELATED"/>
    <property type="match status" value="1"/>
</dbReference>
<accession>A0A2S8G2S3</accession>
<sequence length="338" mass="37419">MIRWKLAIVTPFLSIYWSSLMSRWFTVASIIAAFLVSSANYAVAGPYRLVMQGNNKLAIVNPEGKIEWEMPWGGIHDIHVLNNGHIMVQQGAAKVAEIDPETKKVVWSYDSAKSNGNAGKRVEVHAFQPLEDGRVMIVESGAGRIIEIDQDGKLLKEIPLKRDHPDAHSDTRLVRKQENGNYLVAQESDGFIREYDGKSGEIVWEYEVPLFGQEPRGGHGPEAFGNKAFSAVRLKNGNTLIATGNGHSVIEVTPAKEIVWKITQNELPGITLAWVTTLEVLPNGHYMIGNCHAGPDNPLLVEVDPKTKKVVWTFDQYDVFGNSAPNSQLLDVDGDVVR</sequence>
<dbReference type="InterPro" id="IPR015943">
    <property type="entry name" value="WD40/YVTN_repeat-like_dom_sf"/>
</dbReference>
<name>A0A2S8G2S3_9BACT</name>
<protein>
    <recommendedName>
        <fullName evidence="1">Bulb-type lectin domain-containing protein</fullName>
    </recommendedName>
</protein>
<dbReference type="OrthoDB" id="264813at2"/>
<dbReference type="EMBL" id="PUIB01000011">
    <property type="protein sequence ID" value="PQO38434.1"/>
    <property type="molecule type" value="Genomic_DNA"/>
</dbReference>
<dbReference type="InterPro" id="IPR001480">
    <property type="entry name" value="Bulb-type_lectin_dom"/>
</dbReference>
<dbReference type="Proteomes" id="UP000239388">
    <property type="component" value="Unassembled WGS sequence"/>
</dbReference>
<dbReference type="InterPro" id="IPR011047">
    <property type="entry name" value="Quinoprotein_ADH-like_sf"/>
</dbReference>
<comment type="caution">
    <text evidence="2">The sequence shown here is derived from an EMBL/GenBank/DDBJ whole genome shotgun (WGS) entry which is preliminary data.</text>
</comment>
<reference evidence="2 3" key="1">
    <citation type="submission" date="2018-02" db="EMBL/GenBank/DDBJ databases">
        <title>Comparative genomes isolates from brazilian mangrove.</title>
        <authorList>
            <person name="Araujo J.E."/>
            <person name="Taketani R.G."/>
            <person name="Silva M.C.P."/>
            <person name="Loureco M.V."/>
            <person name="Andreote F.D."/>
        </authorList>
    </citation>
    <scope>NUCLEOTIDE SEQUENCE [LARGE SCALE GENOMIC DNA]</scope>
    <source>
        <strain evidence="2 3">NAP PRIS-MGV</strain>
    </source>
</reference>
<gene>
    <name evidence="2" type="ORF">C5Y98_10260</name>
</gene>
<dbReference type="Pfam" id="PF13360">
    <property type="entry name" value="PQQ_2"/>
    <property type="match status" value="1"/>
</dbReference>
<proteinExistence type="predicted"/>
<dbReference type="Gene3D" id="2.130.10.10">
    <property type="entry name" value="YVTN repeat-like/Quinoprotein amine dehydrogenase"/>
    <property type="match status" value="1"/>
</dbReference>